<dbReference type="STRING" id="1508389.SAMN05444003_3252"/>
<dbReference type="InterPro" id="IPR051906">
    <property type="entry name" value="TolC-like"/>
</dbReference>
<keyword evidence="3" id="KW-0813">Transport</keyword>
<evidence type="ECO:0000256" key="2">
    <source>
        <dbReference type="ARBA" id="ARBA00007613"/>
    </source>
</evidence>
<evidence type="ECO:0000256" key="7">
    <source>
        <dbReference type="ARBA" id="ARBA00023237"/>
    </source>
</evidence>
<proteinExistence type="inferred from homology"/>
<reference evidence="8 9" key="1">
    <citation type="submission" date="2016-11" db="EMBL/GenBank/DDBJ databases">
        <authorList>
            <person name="Jaros S."/>
            <person name="Januszkiewicz K."/>
            <person name="Wedrychowicz H."/>
        </authorList>
    </citation>
    <scope>NUCLEOTIDE SEQUENCE [LARGE SCALE GENOMIC DNA]</scope>
    <source>
        <strain evidence="8 9">DSM 28715</strain>
    </source>
</reference>
<evidence type="ECO:0000313" key="8">
    <source>
        <dbReference type="EMBL" id="SHH46033.1"/>
    </source>
</evidence>
<dbReference type="Gene3D" id="1.20.1600.10">
    <property type="entry name" value="Outer membrane efflux proteins (OEP)"/>
    <property type="match status" value="1"/>
</dbReference>
<comment type="subcellular location">
    <subcellularLocation>
        <location evidence="1">Cell outer membrane</location>
    </subcellularLocation>
</comment>
<dbReference type="PANTHER" id="PTHR30026:SF22">
    <property type="entry name" value="OUTER MEMBRANE EFFLUX PROTEIN"/>
    <property type="match status" value="1"/>
</dbReference>
<organism evidence="8 9">
    <name type="scientific">Cognatiyoonia sediminum</name>
    <dbReference type="NCBI Taxonomy" id="1508389"/>
    <lineage>
        <taxon>Bacteria</taxon>
        <taxon>Pseudomonadati</taxon>
        <taxon>Pseudomonadota</taxon>
        <taxon>Alphaproteobacteria</taxon>
        <taxon>Rhodobacterales</taxon>
        <taxon>Paracoccaceae</taxon>
        <taxon>Cognatiyoonia</taxon>
    </lineage>
</organism>
<dbReference type="GO" id="GO:0015288">
    <property type="term" value="F:porin activity"/>
    <property type="evidence" value="ECO:0007669"/>
    <property type="project" value="TreeGrafter"/>
</dbReference>
<dbReference type="OrthoDB" id="9814637at2"/>
<dbReference type="Proteomes" id="UP000184074">
    <property type="component" value="Unassembled WGS sequence"/>
</dbReference>
<keyword evidence="4" id="KW-1134">Transmembrane beta strand</keyword>
<protein>
    <submittedName>
        <fullName evidence="8">Outer membrane protein, adhesin transport system</fullName>
    </submittedName>
</protein>
<name>A0A1M5T6N9_9RHOB</name>
<dbReference type="RefSeq" id="WP_072902918.1">
    <property type="nucleotide sequence ID" value="NZ_FQXB01000008.1"/>
</dbReference>
<dbReference type="InterPro" id="IPR003423">
    <property type="entry name" value="OMP_efflux"/>
</dbReference>
<dbReference type="GO" id="GO:1990281">
    <property type="term" value="C:efflux pump complex"/>
    <property type="evidence" value="ECO:0007669"/>
    <property type="project" value="TreeGrafter"/>
</dbReference>
<keyword evidence="7" id="KW-0998">Cell outer membrane</keyword>
<keyword evidence="5" id="KW-0812">Transmembrane</keyword>
<keyword evidence="6" id="KW-0472">Membrane</keyword>
<dbReference type="GO" id="GO:0009279">
    <property type="term" value="C:cell outer membrane"/>
    <property type="evidence" value="ECO:0007669"/>
    <property type="project" value="UniProtKB-SubCell"/>
</dbReference>
<evidence type="ECO:0000256" key="5">
    <source>
        <dbReference type="ARBA" id="ARBA00022692"/>
    </source>
</evidence>
<dbReference type="Pfam" id="PF02321">
    <property type="entry name" value="OEP"/>
    <property type="match status" value="2"/>
</dbReference>
<dbReference type="GO" id="GO:0015562">
    <property type="term" value="F:efflux transmembrane transporter activity"/>
    <property type="evidence" value="ECO:0007669"/>
    <property type="project" value="InterPro"/>
</dbReference>
<dbReference type="SUPFAM" id="SSF56954">
    <property type="entry name" value="Outer membrane efflux proteins (OEP)"/>
    <property type="match status" value="1"/>
</dbReference>
<evidence type="ECO:0000256" key="3">
    <source>
        <dbReference type="ARBA" id="ARBA00022448"/>
    </source>
</evidence>
<accession>A0A1M5T6N9</accession>
<gene>
    <name evidence="8" type="ORF">SAMN05444003_3252</name>
</gene>
<dbReference type="PANTHER" id="PTHR30026">
    <property type="entry name" value="OUTER MEMBRANE PROTEIN TOLC"/>
    <property type="match status" value="1"/>
</dbReference>
<dbReference type="EMBL" id="FQXB01000008">
    <property type="protein sequence ID" value="SHH46033.1"/>
    <property type="molecule type" value="Genomic_DNA"/>
</dbReference>
<dbReference type="AlphaFoldDB" id="A0A1M5T6N9"/>
<evidence type="ECO:0000256" key="1">
    <source>
        <dbReference type="ARBA" id="ARBA00004442"/>
    </source>
</evidence>
<evidence type="ECO:0000256" key="6">
    <source>
        <dbReference type="ARBA" id="ARBA00023136"/>
    </source>
</evidence>
<keyword evidence="9" id="KW-1185">Reference proteome</keyword>
<comment type="similarity">
    <text evidence="2">Belongs to the outer membrane factor (OMF) (TC 1.B.17) family.</text>
</comment>
<evidence type="ECO:0000256" key="4">
    <source>
        <dbReference type="ARBA" id="ARBA00022452"/>
    </source>
</evidence>
<sequence>MGNLTGLLKATRGLFRLSAIAAFCFVIAGPAQSLTVEEAILFVLETNPEISAAEANKQAIEFELDQARSLGTPRFELEGRAEASINRGTRTSDSTAADGAIGGWEVRGRMVQTLLDGGFVRSEVERQAYRIDGAALRVLERSEFLSLEAVRVYADVLRTRQLVRLARNNVAYHREVFGRIERAYQNGVVGIADYQQAEERVFLADDVLLEFELDAIVAETLFLETVGVDPTNLSSVPSVARLVPATLDEALAKARSLNPTVRFMQADVGAAEALSRRAASELTPDLNLEADVRYGEDIGGFEGEVNDARIGLVLRYDFQGGRKNAAREEQIRRASESRARLLTQVRLVEREVRQSWAALQSAKRRASVLSRQAKLSGELLESYESEFEVGSRSLLDVLNTQNALFQSEANLVNARSTQVFVHYRLLAASGVLLPSFGIELPEDARDYARELERVPGVNPAPTSIRNDARSLSEFRRSLDD</sequence>
<evidence type="ECO:0000313" key="9">
    <source>
        <dbReference type="Proteomes" id="UP000184074"/>
    </source>
</evidence>